<evidence type="ECO:0000313" key="14">
    <source>
        <dbReference type="Proteomes" id="UP000677054"/>
    </source>
</evidence>
<comment type="subcellular location">
    <subcellularLocation>
        <location evidence="1 10">Nucleus</location>
    </subcellularLocation>
</comment>
<dbReference type="PROSITE" id="PS50089">
    <property type="entry name" value="ZF_RING_2"/>
    <property type="match status" value="1"/>
</dbReference>
<evidence type="ECO:0000256" key="8">
    <source>
        <dbReference type="ARBA" id="ARBA00077720"/>
    </source>
</evidence>
<accession>A0A7R8XDS0</accession>
<sequence length="338" mass="39185">MEALYVEQHGCTHVTTRESMEDQVCPRCKTTKYRNPSLKLLVNVCGHALCESCVDLLFIKGSGSCPQCQIPLRRNNFRIQLFEDSYVEKEVDIRRRILKDFNKSEDDFPDLREYNDYLEEVETIIFNLANNIDVDETKRRIEQYKRDNKDQIARNRVRPSQEDLELEEILINEKELHELRSQEFVKEEKKEKLRKMREKEALIDDLMFSEGDAKQILAMHSIKPAAKEVQQRTETRKPATQFSTGIAIGHKGSFVPPPKVSEALLYSYVPPKVTLCGPDVPEPERLSSDGYLKHVRQADDASMASGFRTDYACYRALQEAFIGLFFFNRSDPLEMDTS</sequence>
<dbReference type="GO" id="GO:0008270">
    <property type="term" value="F:zinc ion binding"/>
    <property type="evidence" value="ECO:0007669"/>
    <property type="project" value="UniProtKB-KW"/>
</dbReference>
<keyword evidence="2" id="KW-0479">Metal-binding</keyword>
<dbReference type="InterPro" id="IPR013083">
    <property type="entry name" value="Znf_RING/FYVE/PHD"/>
</dbReference>
<keyword evidence="3 11" id="KW-0863">Zinc-finger</keyword>
<dbReference type="NCBIfam" id="TIGR00570">
    <property type="entry name" value="cdk7"/>
    <property type="match status" value="1"/>
</dbReference>
<evidence type="ECO:0000256" key="9">
    <source>
        <dbReference type="ARBA" id="ARBA00083888"/>
    </source>
</evidence>
<dbReference type="Pfam" id="PF17121">
    <property type="entry name" value="zf-C3HC4_5"/>
    <property type="match status" value="1"/>
</dbReference>
<keyword evidence="5 10" id="KW-0539">Nucleus</keyword>
<evidence type="ECO:0000256" key="7">
    <source>
        <dbReference type="ARBA" id="ARBA00077380"/>
    </source>
</evidence>
<evidence type="ECO:0000256" key="10">
    <source>
        <dbReference type="PIRNR" id="PIRNR003338"/>
    </source>
</evidence>
<keyword evidence="10" id="KW-0131">Cell cycle</keyword>
<evidence type="ECO:0000256" key="2">
    <source>
        <dbReference type="ARBA" id="ARBA00022723"/>
    </source>
</evidence>
<organism evidence="13">
    <name type="scientific">Darwinula stevensoni</name>
    <dbReference type="NCBI Taxonomy" id="69355"/>
    <lineage>
        <taxon>Eukaryota</taxon>
        <taxon>Metazoa</taxon>
        <taxon>Ecdysozoa</taxon>
        <taxon>Arthropoda</taxon>
        <taxon>Crustacea</taxon>
        <taxon>Oligostraca</taxon>
        <taxon>Ostracoda</taxon>
        <taxon>Podocopa</taxon>
        <taxon>Podocopida</taxon>
        <taxon>Darwinulocopina</taxon>
        <taxon>Darwinuloidea</taxon>
        <taxon>Darwinulidae</taxon>
        <taxon>Darwinula</taxon>
    </lineage>
</organism>
<comment type="function">
    <text evidence="10">Stabilizes the cyclin H-CDK7 complex to form a functional CDK-activating kinase (CAK) enzymatic complex.</text>
</comment>
<dbReference type="GO" id="GO:0061575">
    <property type="term" value="F:cyclin-dependent protein serine/threonine kinase activator activity"/>
    <property type="evidence" value="ECO:0007669"/>
    <property type="project" value="UniProtKB-UniRule"/>
</dbReference>
<dbReference type="Gene3D" id="3.30.40.10">
    <property type="entry name" value="Zinc/RING finger domain, C3HC4 (zinc finger)"/>
    <property type="match status" value="1"/>
</dbReference>
<evidence type="ECO:0000256" key="4">
    <source>
        <dbReference type="ARBA" id="ARBA00022833"/>
    </source>
</evidence>
<dbReference type="InterPro" id="IPR017907">
    <property type="entry name" value="Znf_RING_CS"/>
</dbReference>
<dbReference type="AlphaFoldDB" id="A0A7R8XDS0"/>
<reference evidence="13" key="1">
    <citation type="submission" date="2020-11" db="EMBL/GenBank/DDBJ databases">
        <authorList>
            <person name="Tran Van P."/>
        </authorList>
    </citation>
    <scope>NUCLEOTIDE SEQUENCE</scope>
</reference>
<feature type="domain" description="RING-type" evidence="12">
    <location>
        <begin position="25"/>
        <end position="69"/>
    </location>
</feature>
<keyword evidence="14" id="KW-1185">Reference proteome</keyword>
<evidence type="ECO:0000256" key="6">
    <source>
        <dbReference type="ARBA" id="ARBA00074719"/>
    </source>
</evidence>
<evidence type="ECO:0000259" key="12">
    <source>
        <dbReference type="PROSITE" id="PS50089"/>
    </source>
</evidence>
<dbReference type="InterPro" id="IPR004575">
    <property type="entry name" value="MAT1/Tfb3"/>
</dbReference>
<evidence type="ECO:0000256" key="11">
    <source>
        <dbReference type="PROSITE-ProRule" id="PRU00175"/>
    </source>
</evidence>
<dbReference type="EMBL" id="LR900149">
    <property type="protein sequence ID" value="CAD7244420.1"/>
    <property type="molecule type" value="Genomic_DNA"/>
</dbReference>
<dbReference type="Proteomes" id="UP000677054">
    <property type="component" value="Unassembled WGS sequence"/>
</dbReference>
<proteinExistence type="predicted"/>
<dbReference type="Pfam" id="PF06391">
    <property type="entry name" value="MAT1"/>
    <property type="match status" value="1"/>
</dbReference>
<keyword evidence="4" id="KW-0862">Zinc</keyword>
<dbReference type="CDD" id="cd16517">
    <property type="entry name" value="RING-HC_MAT1"/>
    <property type="match status" value="1"/>
</dbReference>
<keyword evidence="10" id="KW-0804">Transcription</keyword>
<comment type="subunit">
    <text evidence="10">Associates with CDK7 and cyclin H.</text>
</comment>
<dbReference type="EMBL" id="CAJPEV010000632">
    <property type="protein sequence ID" value="CAG0887100.1"/>
    <property type="molecule type" value="Genomic_DNA"/>
</dbReference>
<protein>
    <recommendedName>
        <fullName evidence="6 10">CDK-activating kinase assembly factor MAT1</fullName>
    </recommendedName>
    <alternativeName>
        <fullName evidence="9 10">CDK7/cyclin-H assembly factor</fullName>
    </alternativeName>
    <alternativeName>
        <fullName evidence="7 10">Menage a trois</fullName>
    </alternativeName>
    <alternativeName>
        <fullName evidence="8 10">RING finger protein MAT1</fullName>
    </alternativeName>
</protein>
<dbReference type="GO" id="GO:0006289">
    <property type="term" value="P:nucleotide-excision repair"/>
    <property type="evidence" value="ECO:0007669"/>
    <property type="project" value="InterPro"/>
</dbReference>
<dbReference type="FunFam" id="3.30.40.10:FF:000037">
    <property type="entry name" value="Cdk-activating kinase assembly factor MAT1, centre"/>
    <property type="match status" value="1"/>
</dbReference>
<dbReference type="InterPro" id="IPR001841">
    <property type="entry name" value="Znf_RING"/>
</dbReference>
<dbReference type="PANTHER" id="PTHR12683:SF13">
    <property type="entry name" value="CDK-ACTIVATING KINASE ASSEMBLY FACTOR MAT1"/>
    <property type="match status" value="1"/>
</dbReference>
<dbReference type="GO" id="GO:0006357">
    <property type="term" value="P:regulation of transcription by RNA polymerase II"/>
    <property type="evidence" value="ECO:0007669"/>
    <property type="project" value="TreeGrafter"/>
</dbReference>
<dbReference type="PANTHER" id="PTHR12683">
    <property type="entry name" value="CDK-ACTIVATING KINASE ASSEMBLY FACTOR MAT1"/>
    <property type="match status" value="1"/>
</dbReference>
<dbReference type="Pfam" id="PF25811">
    <property type="entry name" value="CAK-anch_MAT1"/>
    <property type="match status" value="1"/>
</dbReference>
<dbReference type="OrthoDB" id="5963at2759"/>
<evidence type="ECO:0000256" key="5">
    <source>
        <dbReference type="ARBA" id="ARBA00023242"/>
    </source>
</evidence>
<dbReference type="GO" id="GO:0005675">
    <property type="term" value="C:transcription factor TFIIH holo complex"/>
    <property type="evidence" value="ECO:0007669"/>
    <property type="project" value="UniProtKB-UniRule"/>
</dbReference>
<evidence type="ECO:0000313" key="13">
    <source>
        <dbReference type="EMBL" id="CAD7244420.1"/>
    </source>
</evidence>
<dbReference type="InterPro" id="IPR057657">
    <property type="entry name" value="MAT1_CAK-anch"/>
</dbReference>
<dbReference type="SMART" id="SM00184">
    <property type="entry name" value="RING"/>
    <property type="match status" value="1"/>
</dbReference>
<dbReference type="SUPFAM" id="SSF57850">
    <property type="entry name" value="RING/U-box"/>
    <property type="match status" value="1"/>
</dbReference>
<evidence type="ECO:0000256" key="1">
    <source>
        <dbReference type="ARBA" id="ARBA00004123"/>
    </source>
</evidence>
<keyword evidence="10" id="KW-0805">Transcription regulation</keyword>
<dbReference type="PIRSF" id="PIRSF003338">
    <property type="entry name" value="MAT1_metazoa"/>
    <property type="match status" value="1"/>
</dbReference>
<dbReference type="InterPro" id="IPR015877">
    <property type="entry name" value="MAT1_centre"/>
</dbReference>
<name>A0A7R8XDS0_9CRUS</name>
<evidence type="ECO:0000256" key="3">
    <source>
        <dbReference type="ARBA" id="ARBA00022771"/>
    </source>
</evidence>
<dbReference type="PROSITE" id="PS00518">
    <property type="entry name" value="ZF_RING_1"/>
    <property type="match status" value="1"/>
</dbReference>
<gene>
    <name evidence="13" type="ORF">DSTB1V02_LOCUS4316</name>
</gene>